<accession>A0A7Y8GWT8</accession>
<protein>
    <submittedName>
        <fullName evidence="1">Cupin domain-containing protein</fullName>
    </submittedName>
</protein>
<dbReference type="SUPFAM" id="SSF51182">
    <property type="entry name" value="RmlC-like cupins"/>
    <property type="match status" value="1"/>
</dbReference>
<dbReference type="EMBL" id="VYGV01000012">
    <property type="protein sequence ID" value="NWF46297.1"/>
    <property type="molecule type" value="Genomic_DNA"/>
</dbReference>
<comment type="caution">
    <text evidence="1">The sequence shown here is derived from an EMBL/GenBank/DDBJ whole genome shotgun (WGS) entry which is preliminary data.</text>
</comment>
<dbReference type="InterPro" id="IPR047142">
    <property type="entry name" value="OryJ/VirC-like"/>
</dbReference>
<organism evidence="1 2">
    <name type="scientific">Hydrogenophaga aromaticivorans</name>
    <dbReference type="NCBI Taxonomy" id="2610898"/>
    <lineage>
        <taxon>Bacteria</taxon>
        <taxon>Pseudomonadati</taxon>
        <taxon>Pseudomonadota</taxon>
        <taxon>Betaproteobacteria</taxon>
        <taxon>Burkholderiales</taxon>
        <taxon>Comamonadaceae</taxon>
        <taxon>Hydrogenophaga</taxon>
    </lineage>
</organism>
<dbReference type="InterPro" id="IPR011051">
    <property type="entry name" value="RmlC_Cupin_sf"/>
</dbReference>
<evidence type="ECO:0000313" key="2">
    <source>
        <dbReference type="Proteomes" id="UP000545507"/>
    </source>
</evidence>
<gene>
    <name evidence="1" type="ORF">F3K02_13705</name>
</gene>
<keyword evidence="2" id="KW-1185">Reference proteome</keyword>
<dbReference type="PANTHER" id="PTHR36156:SF2">
    <property type="entry name" value="CUPIN TYPE-2 DOMAIN-CONTAINING PROTEIN"/>
    <property type="match status" value="1"/>
</dbReference>
<dbReference type="RefSeq" id="WP_177136194.1">
    <property type="nucleotide sequence ID" value="NZ_VYGV01000012.1"/>
</dbReference>
<sequence length="179" mass="19050">MTIRRIVTGHNAAGKSVFVSDSATTRTTAFQHVRGFVTSLLWETLPGAKVPAQAGDPAVAATSWVPAPGGSNLMFITFPPDSVMGSPDFDPAAAGGEYMAVLPGLAEKFEMDNPGMHCTDTVDYAVLLEGEIHLELDDGATRRIAPKDVVIQNGTRHAWRNKSDKPATMLFVLVGAARN</sequence>
<dbReference type="Gene3D" id="2.60.120.10">
    <property type="entry name" value="Jelly Rolls"/>
    <property type="match status" value="1"/>
</dbReference>
<dbReference type="Proteomes" id="UP000545507">
    <property type="component" value="Unassembled WGS sequence"/>
</dbReference>
<dbReference type="AlphaFoldDB" id="A0A7Y8GWT8"/>
<name>A0A7Y8GWT8_9BURK</name>
<dbReference type="Gene3D" id="2.20.70.150">
    <property type="match status" value="1"/>
</dbReference>
<evidence type="ECO:0000313" key="1">
    <source>
        <dbReference type="EMBL" id="NWF46297.1"/>
    </source>
</evidence>
<dbReference type="PANTHER" id="PTHR36156">
    <property type="entry name" value="SLR2101 PROTEIN"/>
    <property type="match status" value="1"/>
</dbReference>
<dbReference type="CDD" id="cd02231">
    <property type="entry name" value="cupin_BLL6423-like"/>
    <property type="match status" value="1"/>
</dbReference>
<dbReference type="InterPro" id="IPR014710">
    <property type="entry name" value="RmlC-like_jellyroll"/>
</dbReference>
<reference evidence="1 2" key="1">
    <citation type="submission" date="2019-09" db="EMBL/GenBank/DDBJ databases">
        <title>Hydrogenophaga aromatica sp. nov., isolated from a para-xylene-degrading enrichment culture.</title>
        <authorList>
            <person name="Tancsics A."/>
            <person name="Banerjee S."/>
        </authorList>
    </citation>
    <scope>NUCLEOTIDE SEQUENCE [LARGE SCALE GENOMIC DNA]</scope>
    <source>
        <strain evidence="1 2">D2P1</strain>
    </source>
</reference>
<proteinExistence type="predicted"/>